<dbReference type="InterPro" id="IPR036047">
    <property type="entry name" value="F-box-like_dom_sf"/>
</dbReference>
<dbReference type="OrthoDB" id="1194654at2759"/>
<gene>
    <name evidence="2" type="ORF">FH972_011958</name>
</gene>
<evidence type="ECO:0000313" key="3">
    <source>
        <dbReference type="Proteomes" id="UP000327013"/>
    </source>
</evidence>
<evidence type="ECO:0000259" key="1">
    <source>
        <dbReference type="PROSITE" id="PS50181"/>
    </source>
</evidence>
<protein>
    <recommendedName>
        <fullName evidence="1">F-box domain-containing protein</fullName>
    </recommendedName>
</protein>
<dbReference type="InterPro" id="IPR050796">
    <property type="entry name" value="SCF_F-box_component"/>
</dbReference>
<dbReference type="Pfam" id="PF07734">
    <property type="entry name" value="FBA_1"/>
    <property type="match status" value="1"/>
</dbReference>
<reference evidence="2 3" key="1">
    <citation type="submission" date="2019-06" db="EMBL/GenBank/DDBJ databases">
        <title>A chromosomal-level reference genome of Carpinus fangiana (Coryloideae, Betulaceae).</title>
        <authorList>
            <person name="Yang X."/>
            <person name="Wang Z."/>
            <person name="Zhang L."/>
            <person name="Hao G."/>
            <person name="Liu J."/>
            <person name="Yang Y."/>
        </authorList>
    </citation>
    <scope>NUCLEOTIDE SEQUENCE [LARGE SCALE GENOMIC DNA]</scope>
    <source>
        <strain evidence="2">Cfa_2016G</strain>
        <tissue evidence="2">Leaf</tissue>
    </source>
</reference>
<name>A0A5N6R5T0_9ROSI</name>
<dbReference type="PANTHER" id="PTHR31672:SF10">
    <property type="entry name" value="F-BOX DOMAIN-CONTAINING PROTEIN"/>
    <property type="match status" value="1"/>
</dbReference>
<dbReference type="NCBIfam" id="TIGR01640">
    <property type="entry name" value="F_box_assoc_1"/>
    <property type="match status" value="1"/>
</dbReference>
<sequence>MLDYFPESLLMLILVRLPVKSLFCFRCVSKMFRSLFSDIFITTLINNNHDNDDDKGYHLIYHSSGHYSLHHPKTYDEYFRFKIPSGTPSLLVNSCNGLCCLFEPPNVVVLWNPLFRKFLRLPEPLVPERIGVSELFQYAHGLGFDQRNNDYKVVRLVYRRRPRELYHMIERDGLVILPGEAEVYSLSERCWRIVNGPMAWVLDTPYPRRINGPMRWAPKTLLPAYVNGVIHWVCIEGLLLFDVSDEVFRQMKLPGGLTFRVQAIAACRGTLLACDCKDDRYGVWVMKEYGVAESWIKHAVIYDPNEMIRWPVSLSSGGELLVSTRNGEFLFCDGQPQETKKLGDVYLDKCTNHSHILFEEEG</sequence>
<dbReference type="PANTHER" id="PTHR31672">
    <property type="entry name" value="BNACNNG10540D PROTEIN"/>
    <property type="match status" value="1"/>
</dbReference>
<keyword evidence="3" id="KW-1185">Reference proteome</keyword>
<evidence type="ECO:0000313" key="2">
    <source>
        <dbReference type="EMBL" id="KAE8055097.1"/>
    </source>
</evidence>
<dbReference type="AlphaFoldDB" id="A0A5N6R5T0"/>
<dbReference type="InterPro" id="IPR001810">
    <property type="entry name" value="F-box_dom"/>
</dbReference>
<organism evidence="2 3">
    <name type="scientific">Carpinus fangiana</name>
    <dbReference type="NCBI Taxonomy" id="176857"/>
    <lineage>
        <taxon>Eukaryota</taxon>
        <taxon>Viridiplantae</taxon>
        <taxon>Streptophyta</taxon>
        <taxon>Embryophyta</taxon>
        <taxon>Tracheophyta</taxon>
        <taxon>Spermatophyta</taxon>
        <taxon>Magnoliopsida</taxon>
        <taxon>eudicotyledons</taxon>
        <taxon>Gunneridae</taxon>
        <taxon>Pentapetalae</taxon>
        <taxon>rosids</taxon>
        <taxon>fabids</taxon>
        <taxon>Fagales</taxon>
        <taxon>Betulaceae</taxon>
        <taxon>Carpinus</taxon>
    </lineage>
</organism>
<dbReference type="Proteomes" id="UP000327013">
    <property type="component" value="Chromosome 5"/>
</dbReference>
<dbReference type="SUPFAM" id="SSF81383">
    <property type="entry name" value="F-box domain"/>
    <property type="match status" value="1"/>
</dbReference>
<dbReference type="InterPro" id="IPR017451">
    <property type="entry name" value="F-box-assoc_interact_dom"/>
</dbReference>
<dbReference type="Pfam" id="PF00646">
    <property type="entry name" value="F-box"/>
    <property type="match status" value="1"/>
</dbReference>
<accession>A0A5N6R5T0</accession>
<dbReference type="InterPro" id="IPR006527">
    <property type="entry name" value="F-box-assoc_dom_typ1"/>
</dbReference>
<dbReference type="PROSITE" id="PS50181">
    <property type="entry name" value="FBOX"/>
    <property type="match status" value="1"/>
</dbReference>
<feature type="domain" description="F-box" evidence="1">
    <location>
        <begin position="1"/>
        <end position="48"/>
    </location>
</feature>
<proteinExistence type="predicted"/>
<dbReference type="EMBL" id="CM017325">
    <property type="protein sequence ID" value="KAE8055097.1"/>
    <property type="molecule type" value="Genomic_DNA"/>
</dbReference>